<keyword evidence="1 2" id="KW-0808">Transferase</keyword>
<dbReference type="FunFam" id="3.40.1180.10:FF:000001">
    <property type="entry name" value="(2E,6E)-farnesyl-diphosphate-specific ditrans,polycis-undecaprenyl-diphosphate synthase"/>
    <property type="match status" value="1"/>
</dbReference>
<gene>
    <name evidence="3" type="primary">uppS</name>
    <name evidence="3" type="ORF">FJM51_07545</name>
</gene>
<feature type="binding site" evidence="2">
    <location>
        <position position="16"/>
    </location>
    <ligand>
        <name>Mg(2+)</name>
        <dbReference type="ChEBI" id="CHEBI:18420"/>
    </ligand>
</feature>
<dbReference type="GO" id="GO:0045547">
    <property type="term" value="F:ditrans,polycis-polyprenyl diphosphate synthase [(2E,6E)-farnesyl diphosphate specific] activity"/>
    <property type="evidence" value="ECO:0007669"/>
    <property type="project" value="TreeGrafter"/>
</dbReference>
<feature type="binding site" evidence="2">
    <location>
        <position position="184"/>
    </location>
    <ligand>
        <name>substrate</name>
    </ligand>
</feature>
<feature type="active site" description="Proton acceptor" evidence="2">
    <location>
        <position position="64"/>
    </location>
</feature>
<dbReference type="PROSITE" id="PS01066">
    <property type="entry name" value="UPP_SYNTHASE"/>
    <property type="match status" value="1"/>
</dbReference>
<dbReference type="GO" id="GO:0016094">
    <property type="term" value="P:polyprenol biosynthetic process"/>
    <property type="evidence" value="ECO:0007669"/>
    <property type="project" value="TreeGrafter"/>
</dbReference>
<feature type="binding site" evidence="2">
    <location>
        <position position="33"/>
    </location>
    <ligand>
        <name>substrate</name>
    </ligand>
</feature>
<feature type="binding site" evidence="2">
    <location>
        <position position="67"/>
    </location>
    <ligand>
        <name>substrate</name>
    </ligand>
</feature>
<dbReference type="HAMAP" id="MF_01139">
    <property type="entry name" value="ISPT"/>
    <property type="match status" value="1"/>
</dbReference>
<keyword evidence="4" id="KW-1185">Reference proteome</keyword>
<accession>A0A501WXR5</accession>
<comment type="caution">
    <text evidence="3">The sequence shown here is derived from an EMBL/GenBank/DDBJ whole genome shotgun (WGS) entry which is preliminary data.</text>
</comment>
<feature type="binding site" evidence="2">
    <location>
        <begin position="61"/>
        <end position="63"/>
    </location>
    <ligand>
        <name>substrate</name>
    </ligand>
</feature>
<evidence type="ECO:0000256" key="1">
    <source>
        <dbReference type="ARBA" id="ARBA00022679"/>
    </source>
</evidence>
<name>A0A501WXR5_9RHOB</name>
<dbReference type="NCBIfam" id="TIGR00055">
    <property type="entry name" value="uppS"/>
    <property type="match status" value="1"/>
</dbReference>
<keyword evidence="2" id="KW-0479">Metal-binding</keyword>
<comment type="similarity">
    <text evidence="2">Belongs to the UPP synthase family.</text>
</comment>
<keyword evidence="2" id="KW-0460">Magnesium</keyword>
<feature type="binding site" evidence="2">
    <location>
        <begin position="190"/>
        <end position="192"/>
    </location>
    <ligand>
        <name>substrate</name>
    </ligand>
</feature>
<dbReference type="PANTHER" id="PTHR10291">
    <property type="entry name" value="DEHYDRODOLICHYL DIPHOSPHATE SYNTHASE FAMILY MEMBER"/>
    <property type="match status" value="1"/>
</dbReference>
<dbReference type="EC" id="2.5.1.-" evidence="2"/>
<evidence type="ECO:0000313" key="4">
    <source>
        <dbReference type="Proteomes" id="UP000319255"/>
    </source>
</evidence>
<feature type="binding site" evidence="2">
    <location>
        <position position="29"/>
    </location>
    <ligand>
        <name>substrate</name>
    </ligand>
</feature>
<dbReference type="RefSeq" id="WP_140453499.1">
    <property type="nucleotide sequence ID" value="NZ_VFRP01000004.1"/>
</dbReference>
<feature type="binding site" evidence="2">
    <location>
        <begin position="17"/>
        <end position="20"/>
    </location>
    <ligand>
        <name>substrate</name>
    </ligand>
</feature>
<dbReference type="Proteomes" id="UP000319255">
    <property type="component" value="Unassembled WGS sequence"/>
</dbReference>
<comment type="cofactor">
    <cofactor evidence="2">
        <name>Mg(2+)</name>
        <dbReference type="ChEBI" id="CHEBI:18420"/>
    </cofactor>
    <text evidence="2">Binds 2 magnesium ions per subunit.</text>
</comment>
<dbReference type="CDD" id="cd00475">
    <property type="entry name" value="Cis_IPPS"/>
    <property type="match status" value="1"/>
</dbReference>
<protein>
    <recommendedName>
        <fullName evidence="2">Isoprenyl transferase</fullName>
        <ecNumber evidence="2">2.5.1.-</ecNumber>
    </recommendedName>
</protein>
<feature type="binding site" evidence="2">
    <location>
        <position position="21"/>
    </location>
    <ligand>
        <name>substrate</name>
    </ligand>
</feature>
<evidence type="ECO:0000313" key="3">
    <source>
        <dbReference type="EMBL" id="TPE52257.1"/>
    </source>
</evidence>
<organism evidence="3 4">
    <name type="scientific">Amaricoccus solimangrovi</name>
    <dbReference type="NCBI Taxonomy" id="2589815"/>
    <lineage>
        <taxon>Bacteria</taxon>
        <taxon>Pseudomonadati</taxon>
        <taxon>Pseudomonadota</taxon>
        <taxon>Alphaproteobacteria</taxon>
        <taxon>Rhodobacterales</taxon>
        <taxon>Paracoccaceae</taxon>
        <taxon>Amaricoccus</taxon>
    </lineage>
</organism>
<feature type="binding site" evidence="2">
    <location>
        <position position="65"/>
    </location>
    <ligand>
        <name>substrate</name>
    </ligand>
</feature>
<dbReference type="InterPro" id="IPR036424">
    <property type="entry name" value="UPP_synth-like_sf"/>
</dbReference>
<dbReference type="AlphaFoldDB" id="A0A501WXR5"/>
<proteinExistence type="inferred from homology"/>
<dbReference type="InterPro" id="IPR001441">
    <property type="entry name" value="UPP_synth-like"/>
</dbReference>
<comment type="subunit">
    <text evidence="2">Homodimer.</text>
</comment>
<feature type="active site" evidence="2">
    <location>
        <position position="16"/>
    </location>
</feature>
<dbReference type="GO" id="GO:0000287">
    <property type="term" value="F:magnesium ion binding"/>
    <property type="evidence" value="ECO:0007669"/>
    <property type="project" value="UniProtKB-UniRule"/>
</dbReference>
<evidence type="ECO:0000256" key="2">
    <source>
        <dbReference type="HAMAP-Rule" id="MF_01139"/>
    </source>
</evidence>
<dbReference type="PANTHER" id="PTHR10291:SF0">
    <property type="entry name" value="DEHYDRODOLICHYL DIPHOSPHATE SYNTHASE 2"/>
    <property type="match status" value="1"/>
</dbReference>
<dbReference type="Pfam" id="PF01255">
    <property type="entry name" value="Prenyltransf"/>
    <property type="match status" value="1"/>
</dbReference>
<dbReference type="OrthoDB" id="4191603at2"/>
<dbReference type="InterPro" id="IPR018520">
    <property type="entry name" value="UPP_synth-like_CS"/>
</dbReference>
<comment type="function">
    <text evidence="2">Catalyzes the condensation of isopentenyl diphosphate (IPP) with allylic pyrophosphates generating different type of terpenoids.</text>
</comment>
<reference evidence="3 4" key="1">
    <citation type="submission" date="2019-06" db="EMBL/GenBank/DDBJ databases">
        <title>A novel bacterium of genus Amaricoccus, isolated from marine sediment.</title>
        <authorList>
            <person name="Huang H."/>
            <person name="Mo K."/>
            <person name="Hu Y."/>
        </authorList>
    </citation>
    <scope>NUCLEOTIDE SEQUENCE [LARGE SCALE GENOMIC DNA]</scope>
    <source>
        <strain evidence="3 4">HB172011</strain>
    </source>
</reference>
<dbReference type="SUPFAM" id="SSF64005">
    <property type="entry name" value="Undecaprenyl diphosphate synthase"/>
    <property type="match status" value="1"/>
</dbReference>
<dbReference type="Gene3D" id="3.40.1180.10">
    <property type="entry name" value="Decaprenyl diphosphate synthase-like"/>
    <property type="match status" value="1"/>
</dbReference>
<dbReference type="EMBL" id="VFRP01000004">
    <property type="protein sequence ID" value="TPE52257.1"/>
    <property type="molecule type" value="Genomic_DNA"/>
</dbReference>
<feature type="binding site" evidence="2">
    <location>
        <position position="203"/>
    </location>
    <ligand>
        <name>Mg(2+)</name>
        <dbReference type="ChEBI" id="CHEBI:18420"/>
    </ligand>
</feature>
<sequence length="249" mass="27528">MPRDESTRLHVGIIMDGNGRWAEARGLPRVAGHTKGARRVSEIVTAAPDLGITHLTLYAFSTENWQRPVAEVQGLMRLFRGYILGKMDSLRAHDVRVRFIGMRHRVPAHLRQLMDLLEDKTRACRGLNLTIAIDYGGRDELTRALRDIAAQAAGGALAPETIGEAAVAEALDTRDLPDPDFIIRTSGECRVSNFLLWQATYAEYAFLKLPWPDFTPAVLAEAVEGYRGRHRRFGLIGAQASAARAVAES</sequence>